<dbReference type="EMBL" id="MCGT01000021">
    <property type="protein sequence ID" value="ORX51254.1"/>
    <property type="molecule type" value="Genomic_DNA"/>
</dbReference>
<accession>A0A1X2GEI9</accession>
<dbReference type="InterPro" id="IPR051207">
    <property type="entry name" value="ComplexI_NDUFA9_subunit"/>
</dbReference>
<name>A0A1X2GEI9_9FUNG</name>
<gene>
    <name evidence="2" type="ORF">DM01DRAFT_1384491</name>
</gene>
<dbReference type="InterPro" id="IPR036291">
    <property type="entry name" value="NAD(P)-bd_dom_sf"/>
</dbReference>
<protein>
    <submittedName>
        <fullName evidence="2">NAD(P)-binding protein</fullName>
    </submittedName>
</protein>
<dbReference type="PANTHER" id="PTHR12126">
    <property type="entry name" value="NADH-UBIQUINONE OXIDOREDUCTASE 39 KDA SUBUNIT-RELATED"/>
    <property type="match status" value="1"/>
</dbReference>
<dbReference type="PANTHER" id="PTHR12126:SF16">
    <property type="entry name" value="MIOREX COMPLEX COMPONENT 2"/>
    <property type="match status" value="1"/>
</dbReference>
<evidence type="ECO:0000259" key="1">
    <source>
        <dbReference type="Pfam" id="PF01370"/>
    </source>
</evidence>
<reference evidence="2 3" key="1">
    <citation type="submission" date="2016-07" db="EMBL/GenBank/DDBJ databases">
        <title>Pervasive Adenine N6-methylation of Active Genes in Fungi.</title>
        <authorList>
            <consortium name="DOE Joint Genome Institute"/>
            <person name="Mondo S.J."/>
            <person name="Dannebaum R.O."/>
            <person name="Kuo R.C."/>
            <person name="Labutti K."/>
            <person name="Haridas S."/>
            <person name="Kuo A."/>
            <person name="Salamov A."/>
            <person name="Ahrendt S.R."/>
            <person name="Lipzen A."/>
            <person name="Sullivan W."/>
            <person name="Andreopoulos W.B."/>
            <person name="Clum A."/>
            <person name="Lindquist E."/>
            <person name="Daum C."/>
            <person name="Ramamoorthy G.K."/>
            <person name="Gryganskyi A."/>
            <person name="Culley D."/>
            <person name="Magnuson J.K."/>
            <person name="James T.Y."/>
            <person name="O'Malley M.A."/>
            <person name="Stajich J.E."/>
            <person name="Spatafora J.W."/>
            <person name="Visel A."/>
            <person name="Grigoriev I.V."/>
        </authorList>
    </citation>
    <scope>NUCLEOTIDE SEQUENCE [LARGE SCALE GENOMIC DNA]</scope>
    <source>
        <strain evidence="2 3">NRRL 3301</strain>
    </source>
</reference>
<proteinExistence type="predicted"/>
<dbReference type="GO" id="GO:0005739">
    <property type="term" value="C:mitochondrion"/>
    <property type="evidence" value="ECO:0007669"/>
    <property type="project" value="TreeGrafter"/>
</dbReference>
<dbReference type="SUPFAM" id="SSF51735">
    <property type="entry name" value="NAD(P)-binding Rossmann-fold domains"/>
    <property type="match status" value="1"/>
</dbReference>
<dbReference type="STRING" id="101127.A0A1X2GEI9"/>
<organism evidence="2 3">
    <name type="scientific">Hesseltinella vesiculosa</name>
    <dbReference type="NCBI Taxonomy" id="101127"/>
    <lineage>
        <taxon>Eukaryota</taxon>
        <taxon>Fungi</taxon>
        <taxon>Fungi incertae sedis</taxon>
        <taxon>Mucoromycota</taxon>
        <taxon>Mucoromycotina</taxon>
        <taxon>Mucoromycetes</taxon>
        <taxon>Mucorales</taxon>
        <taxon>Cunninghamellaceae</taxon>
        <taxon>Hesseltinella</taxon>
    </lineage>
</organism>
<evidence type="ECO:0000313" key="2">
    <source>
        <dbReference type="EMBL" id="ORX51254.1"/>
    </source>
</evidence>
<dbReference type="Proteomes" id="UP000242146">
    <property type="component" value="Unassembled WGS sequence"/>
</dbReference>
<sequence>MSRKLLVVGGSGFLGQSVCRAAVNKGWQTISLSRHGEPVQFSHQGKPHWADEVEWAQGDSLEPASYKDVLKGVTDVVHTVGIILESDYKKAVNDPSVFGALCGAGKVMGELVGMTDRGNPLDPQKSKGMPTYELINRDTAISLAKQVAQEPSMKTFAYISASDVFPLINPRYITSKREAEKYLFSRPEFNTIVLRPGFMYSENRSISLPLATALQCANAMTQPFAKEIASLPLGKSLTTPPLHIDTVAQATIHGLEIGSQQIYDVQDILALSK</sequence>
<dbReference type="InterPro" id="IPR001509">
    <property type="entry name" value="Epimerase_deHydtase"/>
</dbReference>
<feature type="domain" description="NAD-dependent epimerase/dehydratase" evidence="1">
    <location>
        <begin position="6"/>
        <end position="81"/>
    </location>
</feature>
<dbReference type="Pfam" id="PF01370">
    <property type="entry name" value="Epimerase"/>
    <property type="match status" value="1"/>
</dbReference>
<dbReference type="OrthoDB" id="276721at2759"/>
<dbReference type="GO" id="GO:0044877">
    <property type="term" value="F:protein-containing complex binding"/>
    <property type="evidence" value="ECO:0007669"/>
    <property type="project" value="TreeGrafter"/>
</dbReference>
<dbReference type="Gene3D" id="3.40.50.720">
    <property type="entry name" value="NAD(P)-binding Rossmann-like Domain"/>
    <property type="match status" value="1"/>
</dbReference>
<comment type="caution">
    <text evidence="2">The sequence shown here is derived from an EMBL/GenBank/DDBJ whole genome shotgun (WGS) entry which is preliminary data.</text>
</comment>
<dbReference type="AlphaFoldDB" id="A0A1X2GEI9"/>
<keyword evidence="3" id="KW-1185">Reference proteome</keyword>
<evidence type="ECO:0000313" key="3">
    <source>
        <dbReference type="Proteomes" id="UP000242146"/>
    </source>
</evidence>